<evidence type="ECO:0000313" key="5">
    <source>
        <dbReference type="EMBL" id="MBB3188908.1"/>
    </source>
</evidence>
<keyword evidence="2" id="KW-0378">Hydrolase</keyword>
<dbReference type="AlphaFoldDB" id="A0A839V4K2"/>
<dbReference type="InterPro" id="IPR013094">
    <property type="entry name" value="AB_hydrolase_3"/>
</dbReference>
<dbReference type="Proteomes" id="UP000547614">
    <property type="component" value="Unassembled WGS sequence"/>
</dbReference>
<dbReference type="PROSITE" id="PS01174">
    <property type="entry name" value="LIPASE_GDXG_SER"/>
    <property type="match status" value="1"/>
</dbReference>
<evidence type="ECO:0000256" key="2">
    <source>
        <dbReference type="ARBA" id="ARBA00022801"/>
    </source>
</evidence>
<evidence type="ECO:0000256" key="1">
    <source>
        <dbReference type="ARBA" id="ARBA00010515"/>
    </source>
</evidence>
<dbReference type="RefSeq" id="WP_183323483.1">
    <property type="nucleotide sequence ID" value="NZ_JACHXP010000001.1"/>
</dbReference>
<comment type="caution">
    <text evidence="5">The sequence shown here is derived from an EMBL/GenBank/DDBJ whole genome shotgun (WGS) entry which is preliminary data.</text>
</comment>
<evidence type="ECO:0000313" key="6">
    <source>
        <dbReference type="Proteomes" id="UP000547614"/>
    </source>
</evidence>
<evidence type="ECO:0000256" key="3">
    <source>
        <dbReference type="PROSITE-ProRule" id="PRU10038"/>
    </source>
</evidence>
<dbReference type="EMBL" id="JACHXP010000001">
    <property type="protein sequence ID" value="MBB3188908.1"/>
    <property type="molecule type" value="Genomic_DNA"/>
</dbReference>
<dbReference type="InterPro" id="IPR050300">
    <property type="entry name" value="GDXG_lipolytic_enzyme"/>
</dbReference>
<protein>
    <submittedName>
        <fullName evidence="5">Acetyl esterase/lipase</fullName>
    </submittedName>
</protein>
<dbReference type="PROSITE" id="PS01173">
    <property type="entry name" value="LIPASE_GDXG_HIS"/>
    <property type="match status" value="1"/>
</dbReference>
<dbReference type="InterPro" id="IPR002168">
    <property type="entry name" value="Lipase_GDXG_HIS_AS"/>
</dbReference>
<dbReference type="InterPro" id="IPR033140">
    <property type="entry name" value="Lipase_GDXG_put_SER_AS"/>
</dbReference>
<dbReference type="InterPro" id="IPR029058">
    <property type="entry name" value="AB_hydrolase_fold"/>
</dbReference>
<sequence length="318" mass="33945">MPISSPASGPQGLATVCDHLALLKSLTASSGNNLTVKRRLLDMYFAAAPEILDAHGRVTPVLIPTRGDRVIAAERVRPGDADGPPERRLLYLHGGSWIAGSPAGHRPLAVRLARATHAEVIVIDYRLAPEHPFPAGLEDCLDAWDWLCASHSDDDLLLAGDSAGGNLTLACLNVLKAKGQRLPDAAIAFSPATDLRWTGDSLRHQAALDPILDPAVLPLVTQAYLGPSPSAPPDDPRVSPLEGDLRGLPPLLLQCGEAEILLDDSRRYAEAAHRQGSPVRLSLWADMPHVFVGFAPLLEPASHALTEVGRFLDAQLAR</sequence>
<organism evidence="5 6">
    <name type="scientific">Halomonas cerina</name>
    <dbReference type="NCBI Taxonomy" id="447424"/>
    <lineage>
        <taxon>Bacteria</taxon>
        <taxon>Pseudomonadati</taxon>
        <taxon>Pseudomonadota</taxon>
        <taxon>Gammaproteobacteria</taxon>
        <taxon>Oceanospirillales</taxon>
        <taxon>Halomonadaceae</taxon>
        <taxon>Halomonas</taxon>
    </lineage>
</organism>
<evidence type="ECO:0000259" key="4">
    <source>
        <dbReference type="Pfam" id="PF07859"/>
    </source>
</evidence>
<reference evidence="5 6" key="1">
    <citation type="submission" date="2020-08" db="EMBL/GenBank/DDBJ databases">
        <title>Genomic Encyclopedia of Type Strains, Phase III (KMG-III): the genomes of soil and plant-associated and newly described type strains.</title>
        <authorList>
            <person name="Whitman W."/>
        </authorList>
    </citation>
    <scope>NUCLEOTIDE SEQUENCE [LARGE SCALE GENOMIC DNA]</scope>
    <source>
        <strain evidence="5 6">CECT 7282</strain>
    </source>
</reference>
<dbReference type="PANTHER" id="PTHR48081">
    <property type="entry name" value="AB HYDROLASE SUPERFAMILY PROTEIN C4A8.06C"/>
    <property type="match status" value="1"/>
</dbReference>
<keyword evidence="6" id="KW-1185">Reference proteome</keyword>
<feature type="domain" description="Alpha/beta hydrolase fold-3" evidence="4">
    <location>
        <begin position="89"/>
        <end position="292"/>
    </location>
</feature>
<proteinExistence type="inferred from homology"/>
<comment type="similarity">
    <text evidence="1">Belongs to the 'GDXG' lipolytic enzyme family.</text>
</comment>
<name>A0A839V4K2_9GAMM</name>
<dbReference type="GO" id="GO:0016787">
    <property type="term" value="F:hydrolase activity"/>
    <property type="evidence" value="ECO:0007669"/>
    <property type="project" value="UniProtKB-KW"/>
</dbReference>
<accession>A0A839V4K2</accession>
<dbReference type="Pfam" id="PF07859">
    <property type="entry name" value="Abhydrolase_3"/>
    <property type="match status" value="1"/>
</dbReference>
<gene>
    <name evidence="5" type="ORF">FHR94_000126</name>
</gene>
<dbReference type="SUPFAM" id="SSF53474">
    <property type="entry name" value="alpha/beta-Hydrolases"/>
    <property type="match status" value="1"/>
</dbReference>
<dbReference type="Gene3D" id="3.40.50.1820">
    <property type="entry name" value="alpha/beta hydrolase"/>
    <property type="match status" value="1"/>
</dbReference>
<feature type="active site" evidence="3">
    <location>
        <position position="162"/>
    </location>
</feature>
<dbReference type="PANTHER" id="PTHR48081:SF8">
    <property type="entry name" value="ALPHA_BETA HYDROLASE FOLD-3 DOMAIN-CONTAINING PROTEIN-RELATED"/>
    <property type="match status" value="1"/>
</dbReference>